<feature type="transmembrane region" description="Helical" evidence="1">
    <location>
        <begin position="50"/>
        <end position="68"/>
    </location>
</feature>
<keyword evidence="1" id="KW-0472">Membrane</keyword>
<dbReference type="Proteomes" id="UP001162131">
    <property type="component" value="Unassembled WGS sequence"/>
</dbReference>
<dbReference type="EMBL" id="CAJZBQ010000020">
    <property type="protein sequence ID" value="CAG9318210.1"/>
    <property type="molecule type" value="Genomic_DNA"/>
</dbReference>
<organism evidence="2 3">
    <name type="scientific">Blepharisma stoltei</name>
    <dbReference type="NCBI Taxonomy" id="1481888"/>
    <lineage>
        <taxon>Eukaryota</taxon>
        <taxon>Sar</taxon>
        <taxon>Alveolata</taxon>
        <taxon>Ciliophora</taxon>
        <taxon>Postciliodesmatophora</taxon>
        <taxon>Heterotrichea</taxon>
        <taxon>Heterotrichida</taxon>
        <taxon>Blepharismidae</taxon>
        <taxon>Blepharisma</taxon>
    </lineage>
</organism>
<reference evidence="2" key="1">
    <citation type="submission" date="2021-09" db="EMBL/GenBank/DDBJ databases">
        <authorList>
            <consortium name="AG Swart"/>
            <person name="Singh M."/>
            <person name="Singh A."/>
            <person name="Seah K."/>
            <person name="Emmerich C."/>
        </authorList>
    </citation>
    <scope>NUCLEOTIDE SEQUENCE</scope>
    <source>
        <strain evidence="2">ATCC30299</strain>
    </source>
</reference>
<feature type="transmembrane region" description="Helical" evidence="1">
    <location>
        <begin position="25"/>
        <end position="44"/>
    </location>
</feature>
<name>A0AAU9IXH0_9CILI</name>
<sequence>MNSESNAMEFRLLATYVKKVKAESILILFIAVVITAIYVLNVFIVDSVAYTIVGYLVVGYLTCALGLFCANKLKRIYTKIYFFLLVGFFGYNLIGILFYIAYLADLLVISDESTFCTTNLYYDCGSSEAMYWLLLLLIFIGITALIAIDLFLFICIKDCRLLYKYSHALYDFPLIEAYDEDTDNLKHSCKIERQTNVPSPSL</sequence>
<dbReference type="AlphaFoldDB" id="A0AAU9IXH0"/>
<evidence type="ECO:0000313" key="2">
    <source>
        <dbReference type="EMBL" id="CAG9318210.1"/>
    </source>
</evidence>
<evidence type="ECO:0000313" key="3">
    <source>
        <dbReference type="Proteomes" id="UP001162131"/>
    </source>
</evidence>
<gene>
    <name evidence="2" type="ORF">BSTOLATCC_MIC20690</name>
</gene>
<feature type="transmembrane region" description="Helical" evidence="1">
    <location>
        <begin position="80"/>
        <end position="102"/>
    </location>
</feature>
<proteinExistence type="predicted"/>
<evidence type="ECO:0000256" key="1">
    <source>
        <dbReference type="SAM" id="Phobius"/>
    </source>
</evidence>
<keyword evidence="1" id="KW-0812">Transmembrane</keyword>
<comment type="caution">
    <text evidence="2">The sequence shown here is derived from an EMBL/GenBank/DDBJ whole genome shotgun (WGS) entry which is preliminary data.</text>
</comment>
<keyword evidence="1" id="KW-1133">Transmembrane helix</keyword>
<feature type="transmembrane region" description="Helical" evidence="1">
    <location>
        <begin position="129"/>
        <end position="156"/>
    </location>
</feature>
<evidence type="ECO:0008006" key="4">
    <source>
        <dbReference type="Google" id="ProtNLM"/>
    </source>
</evidence>
<protein>
    <recommendedName>
        <fullName evidence="4">NADH dehydrogenase subunit 6</fullName>
    </recommendedName>
</protein>
<accession>A0AAU9IXH0</accession>
<keyword evidence="3" id="KW-1185">Reference proteome</keyword>